<dbReference type="EMBL" id="BARS01020843">
    <property type="protein sequence ID" value="GAG11951.1"/>
    <property type="molecule type" value="Genomic_DNA"/>
</dbReference>
<gene>
    <name evidence="1" type="ORF">S01H1_33561</name>
</gene>
<accession>X0WH00</accession>
<organism evidence="1">
    <name type="scientific">marine sediment metagenome</name>
    <dbReference type="NCBI Taxonomy" id="412755"/>
    <lineage>
        <taxon>unclassified sequences</taxon>
        <taxon>metagenomes</taxon>
        <taxon>ecological metagenomes</taxon>
    </lineage>
</organism>
<sequence length="59" mass="7126">MEKKLCNICGDKKPLKEFSTRIRNGKIKTQSRCKKCQNKYNRQHYLDNKDKYIKKAKSF</sequence>
<evidence type="ECO:0000313" key="1">
    <source>
        <dbReference type="EMBL" id="GAG11951.1"/>
    </source>
</evidence>
<protein>
    <recommendedName>
        <fullName evidence="2">HNH endonuclease</fullName>
    </recommendedName>
</protein>
<reference evidence="1" key="1">
    <citation type="journal article" date="2014" name="Front. Microbiol.">
        <title>High frequency of phylogenetically diverse reductive dehalogenase-homologous genes in deep subseafloor sedimentary metagenomes.</title>
        <authorList>
            <person name="Kawai M."/>
            <person name="Futagami T."/>
            <person name="Toyoda A."/>
            <person name="Takaki Y."/>
            <person name="Nishi S."/>
            <person name="Hori S."/>
            <person name="Arai W."/>
            <person name="Tsubouchi T."/>
            <person name="Morono Y."/>
            <person name="Uchiyama I."/>
            <person name="Ito T."/>
            <person name="Fujiyama A."/>
            <person name="Inagaki F."/>
            <person name="Takami H."/>
        </authorList>
    </citation>
    <scope>NUCLEOTIDE SEQUENCE</scope>
    <source>
        <strain evidence="1">Expedition CK06-06</strain>
    </source>
</reference>
<dbReference type="AlphaFoldDB" id="X0WH00"/>
<proteinExistence type="predicted"/>
<feature type="non-terminal residue" evidence="1">
    <location>
        <position position="59"/>
    </location>
</feature>
<comment type="caution">
    <text evidence="1">The sequence shown here is derived from an EMBL/GenBank/DDBJ whole genome shotgun (WGS) entry which is preliminary data.</text>
</comment>
<name>X0WH00_9ZZZZ</name>
<evidence type="ECO:0008006" key="2">
    <source>
        <dbReference type="Google" id="ProtNLM"/>
    </source>
</evidence>